<reference evidence="3" key="1">
    <citation type="journal article" date="2023" name="Front. Mar. Sci.">
        <title>A new Merluccius polli reference genome to investigate the effects of global change in West African waters.</title>
        <authorList>
            <person name="Mateo J.L."/>
            <person name="Blanco-Fernandez C."/>
            <person name="Garcia-Vazquez E."/>
            <person name="Machado-Schiaffino G."/>
        </authorList>
    </citation>
    <scope>NUCLEOTIDE SEQUENCE</scope>
    <source>
        <strain evidence="3">C29</strain>
        <tissue evidence="3">Fin</tissue>
    </source>
</reference>
<keyword evidence="2" id="KW-0472">Membrane</keyword>
<dbReference type="AlphaFoldDB" id="A0AA47P551"/>
<keyword evidence="2" id="KW-1133">Transmembrane helix</keyword>
<accession>A0AA47P551</accession>
<name>A0AA47P551_MERPO</name>
<evidence type="ECO:0000256" key="2">
    <source>
        <dbReference type="SAM" id="Phobius"/>
    </source>
</evidence>
<organism evidence="3 4">
    <name type="scientific">Merluccius polli</name>
    <name type="common">Benguela hake</name>
    <name type="synonym">Merluccius cadenati</name>
    <dbReference type="NCBI Taxonomy" id="89951"/>
    <lineage>
        <taxon>Eukaryota</taxon>
        <taxon>Metazoa</taxon>
        <taxon>Chordata</taxon>
        <taxon>Craniata</taxon>
        <taxon>Vertebrata</taxon>
        <taxon>Euteleostomi</taxon>
        <taxon>Actinopterygii</taxon>
        <taxon>Neopterygii</taxon>
        <taxon>Teleostei</taxon>
        <taxon>Neoteleostei</taxon>
        <taxon>Acanthomorphata</taxon>
        <taxon>Zeiogadaria</taxon>
        <taxon>Gadariae</taxon>
        <taxon>Gadiformes</taxon>
        <taxon>Gadoidei</taxon>
        <taxon>Merlucciidae</taxon>
        <taxon>Merluccius</taxon>
    </lineage>
</organism>
<keyword evidence="4" id="KW-1185">Reference proteome</keyword>
<feature type="region of interest" description="Disordered" evidence="1">
    <location>
        <begin position="1"/>
        <end position="27"/>
    </location>
</feature>
<comment type="caution">
    <text evidence="3">The sequence shown here is derived from an EMBL/GenBank/DDBJ whole genome shotgun (WGS) entry which is preliminary data.</text>
</comment>
<feature type="compositionally biased region" description="Low complexity" evidence="1">
    <location>
        <begin position="71"/>
        <end position="84"/>
    </location>
</feature>
<keyword evidence="2" id="KW-0812">Transmembrane</keyword>
<feature type="transmembrane region" description="Helical" evidence="2">
    <location>
        <begin position="191"/>
        <end position="217"/>
    </location>
</feature>
<sequence>MTLRFLAVGEGPTTAPQQLPVGSCEGSPFPGKKNSSVLLRLSFRRHEKPATSDQIDWITSTNSTTCTNITRRPQQTTPGQPPARCHGNRGSDDAVELAVPGEPASGLVYQRWTGTQSCPVSVLFHSVDRRRELAVVTRDVALHRLHRRRGEAGECNATRPPHPCPAPPPPPPPTPPHPPPHPPSTAQACRAATWGLCLSVYVLTFVTGFPTNALAFYNLQLQRCRRR</sequence>
<dbReference type="Proteomes" id="UP001174136">
    <property type="component" value="Unassembled WGS sequence"/>
</dbReference>
<evidence type="ECO:0000313" key="4">
    <source>
        <dbReference type="Proteomes" id="UP001174136"/>
    </source>
</evidence>
<evidence type="ECO:0000256" key="1">
    <source>
        <dbReference type="SAM" id="MobiDB-lite"/>
    </source>
</evidence>
<dbReference type="EMBL" id="JAOPHQ010001325">
    <property type="protein sequence ID" value="KAK0151266.1"/>
    <property type="molecule type" value="Genomic_DNA"/>
</dbReference>
<feature type="region of interest" description="Disordered" evidence="1">
    <location>
        <begin position="71"/>
        <end position="90"/>
    </location>
</feature>
<evidence type="ECO:0000313" key="3">
    <source>
        <dbReference type="EMBL" id="KAK0151266.1"/>
    </source>
</evidence>
<protein>
    <submittedName>
        <fullName evidence="3">Uncharacterized protein</fullName>
    </submittedName>
</protein>
<proteinExistence type="predicted"/>
<feature type="compositionally biased region" description="Pro residues" evidence="1">
    <location>
        <begin position="160"/>
        <end position="183"/>
    </location>
</feature>
<feature type="region of interest" description="Disordered" evidence="1">
    <location>
        <begin position="151"/>
        <end position="185"/>
    </location>
</feature>
<gene>
    <name evidence="3" type="ORF">N1851_007594</name>
</gene>